<dbReference type="OrthoDB" id="3025757at2759"/>
<evidence type="ECO:0008006" key="3">
    <source>
        <dbReference type="Google" id="ProtNLM"/>
    </source>
</evidence>
<dbReference type="EMBL" id="QJKJ01010876">
    <property type="protein sequence ID" value="RDX72534.1"/>
    <property type="molecule type" value="Genomic_DNA"/>
</dbReference>
<dbReference type="AlphaFoldDB" id="A0A371F2S2"/>
<reference evidence="1" key="1">
    <citation type="submission" date="2018-05" db="EMBL/GenBank/DDBJ databases">
        <title>Draft genome of Mucuna pruriens seed.</title>
        <authorList>
            <person name="Nnadi N.E."/>
            <person name="Vos R."/>
            <person name="Hasami M.H."/>
            <person name="Devisetty U.K."/>
            <person name="Aguiy J.C."/>
        </authorList>
    </citation>
    <scope>NUCLEOTIDE SEQUENCE [LARGE SCALE GENOMIC DNA]</scope>
    <source>
        <strain evidence="1">JCA_2017</strain>
    </source>
</reference>
<evidence type="ECO:0000313" key="1">
    <source>
        <dbReference type="EMBL" id="RDX72534.1"/>
    </source>
</evidence>
<proteinExistence type="predicted"/>
<accession>A0A371F2S2</accession>
<dbReference type="Proteomes" id="UP000257109">
    <property type="component" value="Unassembled WGS sequence"/>
</dbReference>
<protein>
    <recommendedName>
        <fullName evidence="3">Retrovirus-related Pol polyprotein from transposon TNT 1-94</fullName>
    </recommendedName>
</protein>
<evidence type="ECO:0000313" key="2">
    <source>
        <dbReference type="Proteomes" id="UP000257109"/>
    </source>
</evidence>
<gene>
    <name evidence="1" type="ORF">CR513_47977</name>
</gene>
<feature type="non-terminal residue" evidence="1">
    <location>
        <position position="1"/>
    </location>
</feature>
<sequence length="281" mass="32481">MLNGTNFKVWKETVEIVLICMDLDLALRVEEPILTLDNLQERFILEAFRDSISESQIASRFLEEIKKFFTKNEKVETSSLLAKLIFMKYKCRRNIREYVMEVSNLAAKLKSLKLELDEDLIVHLYGYLYLIHEKSQSLDIFKSFKAEVELHLGKKIKVVKFDCGGEHYEIKLKVNVFILNSLLFQKFVSRNQGSTKTNPFEENVTHSIVYNFRVGNRQGGNAPQRWLATRQLEHPFFKLHQHDGSHWRNHVGLAATCPGAGAPLLALKLSSTLQEKDGEKH</sequence>
<keyword evidence="2" id="KW-1185">Reference proteome</keyword>
<comment type="caution">
    <text evidence="1">The sequence shown here is derived from an EMBL/GenBank/DDBJ whole genome shotgun (WGS) entry which is preliminary data.</text>
</comment>
<organism evidence="1 2">
    <name type="scientific">Mucuna pruriens</name>
    <name type="common">Velvet bean</name>
    <name type="synonym">Dolichos pruriens</name>
    <dbReference type="NCBI Taxonomy" id="157652"/>
    <lineage>
        <taxon>Eukaryota</taxon>
        <taxon>Viridiplantae</taxon>
        <taxon>Streptophyta</taxon>
        <taxon>Embryophyta</taxon>
        <taxon>Tracheophyta</taxon>
        <taxon>Spermatophyta</taxon>
        <taxon>Magnoliopsida</taxon>
        <taxon>eudicotyledons</taxon>
        <taxon>Gunneridae</taxon>
        <taxon>Pentapetalae</taxon>
        <taxon>rosids</taxon>
        <taxon>fabids</taxon>
        <taxon>Fabales</taxon>
        <taxon>Fabaceae</taxon>
        <taxon>Papilionoideae</taxon>
        <taxon>50 kb inversion clade</taxon>
        <taxon>NPAAA clade</taxon>
        <taxon>indigoferoid/millettioid clade</taxon>
        <taxon>Phaseoleae</taxon>
        <taxon>Mucuna</taxon>
    </lineage>
</organism>
<name>A0A371F2S2_MUCPR</name>